<keyword evidence="2" id="KW-1185">Reference proteome</keyword>
<dbReference type="KEGG" id="vg:16193585"/>
<name>R4TMN2_9CAUD</name>
<dbReference type="Proteomes" id="UP000202086">
    <property type="component" value="Segment"/>
</dbReference>
<evidence type="ECO:0000313" key="1">
    <source>
        <dbReference type="EMBL" id="AGM12007.1"/>
    </source>
</evidence>
<organism evidence="1 2">
    <name type="scientific">Haloarcula californiae tailed virus 1</name>
    <dbReference type="NCBI Taxonomy" id="1273746"/>
    <lineage>
        <taxon>Viruses</taxon>
        <taxon>Duplodnaviria</taxon>
        <taxon>Heunggongvirae</taxon>
        <taxon>Uroviricota</taxon>
        <taxon>Caudoviricetes</taxon>
        <taxon>Thumleimavirales</taxon>
        <taxon>Druskaviridae</taxon>
        <taxon>Hacavirus</taxon>
        <taxon>Hacavirus italiense</taxon>
        <taxon>Hacavirus HCTV1</taxon>
    </lineage>
</organism>
<dbReference type="GeneID" id="16193585"/>
<dbReference type="OrthoDB" id="38997at10239"/>
<sequence>MNEDWKSVAYERIDVPDYYLPATVAGGRSDEVFDGVTEMKAPIGTRDMLAGAWYGHRRERFWSAWEADDYVRHQL</sequence>
<proteinExistence type="predicted"/>
<reference evidence="1 2" key="1">
    <citation type="submission" date="2012-12" db="EMBL/GenBank/DDBJ databases">
        <authorList>
            <person name="Sencilo A."/>
            <person name="Jacobs-Sera D."/>
            <person name="Russell D.A."/>
            <person name="Ko C."/>
            <person name="Atanasova N."/>
            <person name="Osterlund E."/>
            <person name="Oksanen H.M."/>
            <person name="Bamford D.H."/>
            <person name="Hatfull G.F."/>
            <person name="Roine E."/>
            <person name="Hendrix R.W."/>
        </authorList>
    </citation>
    <scope>NUCLEOTIDE SEQUENCE [LARGE SCALE GENOMIC DNA]</scope>
</reference>
<dbReference type="RefSeq" id="YP_008059711.1">
    <property type="nucleotide sequence ID" value="NC_021330.1"/>
</dbReference>
<dbReference type="EMBL" id="KC292029">
    <property type="protein sequence ID" value="AGM12007.1"/>
    <property type="molecule type" value="Genomic_DNA"/>
</dbReference>
<accession>R4TMN2</accession>
<evidence type="ECO:0000313" key="2">
    <source>
        <dbReference type="Proteomes" id="UP000202086"/>
    </source>
</evidence>
<protein>
    <submittedName>
        <fullName evidence="1">Uncharacterized protein</fullName>
    </submittedName>
</protein>
<gene>
    <name evidence="1" type="primary">150</name>
    <name evidence="1" type="ORF">DNAM5_150</name>
</gene>